<gene>
    <name evidence="2" type="ORF">PGLA1383_LOCUS17831</name>
</gene>
<feature type="region of interest" description="Disordered" evidence="1">
    <location>
        <begin position="154"/>
        <end position="209"/>
    </location>
</feature>
<evidence type="ECO:0000313" key="3">
    <source>
        <dbReference type="Proteomes" id="UP000654075"/>
    </source>
</evidence>
<name>A0A813EMA2_POLGL</name>
<dbReference type="AlphaFoldDB" id="A0A813EMA2"/>
<evidence type="ECO:0000256" key="1">
    <source>
        <dbReference type="SAM" id="MobiDB-lite"/>
    </source>
</evidence>
<reference evidence="2" key="1">
    <citation type="submission" date="2021-02" db="EMBL/GenBank/DDBJ databases">
        <authorList>
            <person name="Dougan E. K."/>
            <person name="Rhodes N."/>
            <person name="Thang M."/>
            <person name="Chan C."/>
        </authorList>
    </citation>
    <scope>NUCLEOTIDE SEQUENCE</scope>
</reference>
<comment type="caution">
    <text evidence="2">The sequence shown here is derived from an EMBL/GenBank/DDBJ whole genome shotgun (WGS) entry which is preliminary data.</text>
</comment>
<keyword evidence="3" id="KW-1185">Reference proteome</keyword>
<protein>
    <submittedName>
        <fullName evidence="2">Uncharacterized protein</fullName>
    </submittedName>
</protein>
<feature type="non-terminal residue" evidence="2">
    <location>
        <position position="1"/>
    </location>
</feature>
<dbReference type="EMBL" id="CAJNNV010011174">
    <property type="protein sequence ID" value="CAE8599484.1"/>
    <property type="molecule type" value="Genomic_DNA"/>
</dbReference>
<dbReference type="Proteomes" id="UP000654075">
    <property type="component" value="Unassembled WGS sequence"/>
</dbReference>
<evidence type="ECO:0000313" key="2">
    <source>
        <dbReference type="EMBL" id="CAE8599484.1"/>
    </source>
</evidence>
<organism evidence="2 3">
    <name type="scientific">Polarella glacialis</name>
    <name type="common">Dinoflagellate</name>
    <dbReference type="NCBI Taxonomy" id="89957"/>
    <lineage>
        <taxon>Eukaryota</taxon>
        <taxon>Sar</taxon>
        <taxon>Alveolata</taxon>
        <taxon>Dinophyceae</taxon>
        <taxon>Suessiales</taxon>
        <taxon>Suessiaceae</taxon>
        <taxon>Polarella</taxon>
    </lineage>
</organism>
<feature type="compositionally biased region" description="Basic and acidic residues" evidence="1">
    <location>
        <begin position="176"/>
        <end position="193"/>
    </location>
</feature>
<feature type="compositionally biased region" description="Pro residues" evidence="1">
    <location>
        <begin position="194"/>
        <end position="203"/>
    </location>
</feature>
<sequence>MASALPHDAHDAPEETAPDYAGLVSAVGVEEKARSELSSNVYHLRQELQDMLDGNKGGRAAARLAPLSAARGRQEPEALPTRPAAFAAGYGGNSEGLVRRLCACGCGELVFSGDTACEGEVSPLQLRSGDQLFEPMLCQAEAAKAQRAYCEKLTQRRAPSQPPTPVAADAALQRMPDLERLEQMAKPRERPKTPEPPALPPKAPKTKLR</sequence>
<proteinExistence type="predicted"/>
<accession>A0A813EMA2</accession>